<dbReference type="Proteomes" id="UP000663671">
    <property type="component" value="Chromosome 2"/>
</dbReference>
<accession>A0A8A1LZY0</accession>
<evidence type="ECO:0000313" key="2">
    <source>
        <dbReference type="Proteomes" id="UP000663671"/>
    </source>
</evidence>
<gene>
    <name evidence="1" type="ORF">I7I51_09172</name>
</gene>
<dbReference type="EMBL" id="CP069109">
    <property type="protein sequence ID" value="QSS59736.1"/>
    <property type="molecule type" value="Genomic_DNA"/>
</dbReference>
<evidence type="ECO:0000313" key="1">
    <source>
        <dbReference type="EMBL" id="QSS59736.1"/>
    </source>
</evidence>
<reference evidence="1" key="1">
    <citation type="submission" date="2021-01" db="EMBL/GenBank/DDBJ databases">
        <title>Chromosome-level genome assembly of a human fungal pathogen reveals clustering of transcriptionally co-regulated genes.</title>
        <authorList>
            <person name="Voorhies M."/>
            <person name="Cohen S."/>
            <person name="Shea T.P."/>
            <person name="Petrus S."/>
            <person name="Munoz J.F."/>
            <person name="Poplawski S."/>
            <person name="Goldman W.E."/>
            <person name="Michael T."/>
            <person name="Cuomo C.A."/>
            <person name="Sil A."/>
            <person name="Beyhan S."/>
        </authorList>
    </citation>
    <scope>NUCLEOTIDE SEQUENCE</scope>
    <source>
        <strain evidence="1">WU24</strain>
    </source>
</reference>
<proteinExistence type="predicted"/>
<protein>
    <submittedName>
        <fullName evidence="1">Uncharacterized protein</fullName>
    </submittedName>
</protein>
<dbReference type="VEuPathDB" id="FungiDB:I7I51_09172"/>
<name>A0A8A1LZY0_AJECA</name>
<dbReference type="AlphaFoldDB" id="A0A8A1LZY0"/>
<organism evidence="1 2">
    <name type="scientific">Ajellomyces capsulatus</name>
    <name type="common">Darling's disease fungus</name>
    <name type="synonym">Histoplasma capsulatum</name>
    <dbReference type="NCBI Taxonomy" id="5037"/>
    <lineage>
        <taxon>Eukaryota</taxon>
        <taxon>Fungi</taxon>
        <taxon>Dikarya</taxon>
        <taxon>Ascomycota</taxon>
        <taxon>Pezizomycotina</taxon>
        <taxon>Eurotiomycetes</taxon>
        <taxon>Eurotiomycetidae</taxon>
        <taxon>Onygenales</taxon>
        <taxon>Ajellomycetaceae</taxon>
        <taxon>Histoplasma</taxon>
    </lineage>
</organism>
<sequence>MDWAVHGTTQGYVCLELDKTTSFSIVIVGPGIVDPGCWDGAFARPQRMVHQPPYEPDCRVQLRTIVTYTERFSLQGGNFKIPSSKLQEDASTYRCLHLSDTFNSATDVAHGIQISYGDDHAMDGFGKASSYRLQTENERRVPVHNCLGALRRIREYLASGMPNSCENKYNGRLNTDHKELFPIAKGAQINPKSIENQLGILHVVGSLRGMLVSHDR</sequence>